<protein>
    <submittedName>
        <fullName evidence="2">Uncharacterized protein</fullName>
    </submittedName>
</protein>
<sequence length="176" mass="19804">MSNTKHSPNPATDEEITVIPSTEYNSVKEAISDVAVVKPAILTPNQAMSTLELESMINRYIEETDKLKAQLKTQKDMYNAVFENDATFSQTQEKEKEIKKNTTALKQKLVKQPAAVDISNRMKDLKMEIKDVQDTLSGLAEQYEKVSGLSQITQDDGNILQIVKTYKVVKRHAEEA</sequence>
<feature type="coiled-coil region" evidence="1">
    <location>
        <begin position="115"/>
        <end position="142"/>
    </location>
</feature>
<evidence type="ECO:0000313" key="2">
    <source>
        <dbReference type="EMBL" id="OGK38144.1"/>
    </source>
</evidence>
<name>A0A1F7I439_9BACT</name>
<organism evidence="2 3">
    <name type="scientific">Candidatus Roizmanbacteria bacterium RIFCSPHIGHO2_12_FULL_41_11</name>
    <dbReference type="NCBI Taxonomy" id="1802052"/>
    <lineage>
        <taxon>Bacteria</taxon>
        <taxon>Candidatus Roizmaniibacteriota</taxon>
    </lineage>
</organism>
<reference evidence="2 3" key="1">
    <citation type="journal article" date="2016" name="Nat. Commun.">
        <title>Thousands of microbial genomes shed light on interconnected biogeochemical processes in an aquifer system.</title>
        <authorList>
            <person name="Anantharaman K."/>
            <person name="Brown C.T."/>
            <person name="Hug L.A."/>
            <person name="Sharon I."/>
            <person name="Castelle C.J."/>
            <person name="Probst A.J."/>
            <person name="Thomas B.C."/>
            <person name="Singh A."/>
            <person name="Wilkins M.J."/>
            <person name="Karaoz U."/>
            <person name="Brodie E.L."/>
            <person name="Williams K.H."/>
            <person name="Hubbard S.S."/>
            <person name="Banfield J.F."/>
        </authorList>
    </citation>
    <scope>NUCLEOTIDE SEQUENCE [LARGE SCALE GENOMIC DNA]</scope>
</reference>
<keyword evidence="1" id="KW-0175">Coiled coil</keyword>
<dbReference type="AlphaFoldDB" id="A0A1F7I439"/>
<dbReference type="EMBL" id="MGAC01000022">
    <property type="protein sequence ID" value="OGK38144.1"/>
    <property type="molecule type" value="Genomic_DNA"/>
</dbReference>
<proteinExistence type="predicted"/>
<dbReference type="Proteomes" id="UP000176803">
    <property type="component" value="Unassembled WGS sequence"/>
</dbReference>
<comment type="caution">
    <text evidence="2">The sequence shown here is derived from an EMBL/GenBank/DDBJ whole genome shotgun (WGS) entry which is preliminary data.</text>
</comment>
<evidence type="ECO:0000256" key="1">
    <source>
        <dbReference type="SAM" id="Coils"/>
    </source>
</evidence>
<accession>A0A1F7I439</accession>
<evidence type="ECO:0000313" key="3">
    <source>
        <dbReference type="Proteomes" id="UP000176803"/>
    </source>
</evidence>
<gene>
    <name evidence="2" type="ORF">A3F03_05100</name>
</gene>